<comment type="caution">
    <text evidence="2">The sequence shown here is derived from an EMBL/GenBank/DDBJ whole genome shotgun (WGS) entry which is preliminary data.</text>
</comment>
<evidence type="ECO:0000256" key="1">
    <source>
        <dbReference type="SAM" id="MobiDB-lite"/>
    </source>
</evidence>
<sequence length="107" mass="11513">MGAGGQCWTGAGRGVEVVGRGQQCFGWGREGGGLNFWLNRGREARKGLVPSSSPDEGKVEEGNEKDKGTLATAERGGLDVGGERQALFYKEEDIVLQGIIHFNNYLQ</sequence>
<proteinExistence type="predicted"/>
<keyword evidence="3" id="KW-1185">Reference proteome</keyword>
<evidence type="ECO:0000313" key="2">
    <source>
        <dbReference type="EMBL" id="KAK4420180.1"/>
    </source>
</evidence>
<organism evidence="2 3">
    <name type="scientific">Sesamum alatum</name>
    <dbReference type="NCBI Taxonomy" id="300844"/>
    <lineage>
        <taxon>Eukaryota</taxon>
        <taxon>Viridiplantae</taxon>
        <taxon>Streptophyta</taxon>
        <taxon>Embryophyta</taxon>
        <taxon>Tracheophyta</taxon>
        <taxon>Spermatophyta</taxon>
        <taxon>Magnoliopsida</taxon>
        <taxon>eudicotyledons</taxon>
        <taxon>Gunneridae</taxon>
        <taxon>Pentapetalae</taxon>
        <taxon>asterids</taxon>
        <taxon>lamiids</taxon>
        <taxon>Lamiales</taxon>
        <taxon>Pedaliaceae</taxon>
        <taxon>Sesamum</taxon>
    </lineage>
</organism>
<reference evidence="2" key="2">
    <citation type="journal article" date="2024" name="Plant">
        <title>Genomic evolution and insights into agronomic trait innovations of Sesamum species.</title>
        <authorList>
            <person name="Miao H."/>
            <person name="Wang L."/>
            <person name="Qu L."/>
            <person name="Liu H."/>
            <person name="Sun Y."/>
            <person name="Le M."/>
            <person name="Wang Q."/>
            <person name="Wei S."/>
            <person name="Zheng Y."/>
            <person name="Lin W."/>
            <person name="Duan Y."/>
            <person name="Cao H."/>
            <person name="Xiong S."/>
            <person name="Wang X."/>
            <person name="Wei L."/>
            <person name="Li C."/>
            <person name="Ma Q."/>
            <person name="Ju M."/>
            <person name="Zhao R."/>
            <person name="Li G."/>
            <person name="Mu C."/>
            <person name="Tian Q."/>
            <person name="Mei H."/>
            <person name="Zhang T."/>
            <person name="Gao T."/>
            <person name="Zhang H."/>
        </authorList>
    </citation>
    <scope>NUCLEOTIDE SEQUENCE</scope>
    <source>
        <strain evidence="2">3651</strain>
    </source>
</reference>
<accession>A0AAE1XY26</accession>
<dbReference type="Proteomes" id="UP001293254">
    <property type="component" value="Unassembled WGS sequence"/>
</dbReference>
<feature type="compositionally biased region" description="Basic and acidic residues" evidence="1">
    <location>
        <begin position="55"/>
        <end position="68"/>
    </location>
</feature>
<gene>
    <name evidence="2" type="ORF">Salat_2430900</name>
</gene>
<name>A0AAE1XY26_9LAMI</name>
<evidence type="ECO:0000313" key="3">
    <source>
        <dbReference type="Proteomes" id="UP001293254"/>
    </source>
</evidence>
<dbReference type="EMBL" id="JACGWO010000009">
    <property type="protein sequence ID" value="KAK4420180.1"/>
    <property type="molecule type" value="Genomic_DNA"/>
</dbReference>
<feature type="region of interest" description="Disordered" evidence="1">
    <location>
        <begin position="46"/>
        <end position="77"/>
    </location>
</feature>
<reference evidence="2" key="1">
    <citation type="submission" date="2020-06" db="EMBL/GenBank/DDBJ databases">
        <authorList>
            <person name="Li T."/>
            <person name="Hu X."/>
            <person name="Zhang T."/>
            <person name="Song X."/>
            <person name="Zhang H."/>
            <person name="Dai N."/>
            <person name="Sheng W."/>
            <person name="Hou X."/>
            <person name="Wei L."/>
        </authorList>
    </citation>
    <scope>NUCLEOTIDE SEQUENCE</scope>
    <source>
        <strain evidence="2">3651</strain>
        <tissue evidence="2">Leaf</tissue>
    </source>
</reference>
<dbReference type="AlphaFoldDB" id="A0AAE1XY26"/>
<protein>
    <submittedName>
        <fullName evidence="2">Uncharacterized protein</fullName>
    </submittedName>
</protein>